<comment type="caution">
    <text evidence="2">The sequence shown here is derived from an EMBL/GenBank/DDBJ whole genome shotgun (WGS) entry which is preliminary data.</text>
</comment>
<dbReference type="EMBL" id="JAMPLM010000002">
    <property type="protein sequence ID" value="MEP1057572.1"/>
    <property type="molecule type" value="Genomic_DNA"/>
</dbReference>
<dbReference type="SMART" id="SM00858">
    <property type="entry name" value="SAF"/>
    <property type="match status" value="1"/>
</dbReference>
<dbReference type="CDD" id="cd11616">
    <property type="entry name" value="SAF_DH_OX_like"/>
    <property type="match status" value="1"/>
</dbReference>
<dbReference type="InterPro" id="IPR036291">
    <property type="entry name" value="NAD(P)-bd_dom_sf"/>
</dbReference>
<dbReference type="Pfam" id="PF21135">
    <property type="entry name" value="DRL_cat"/>
    <property type="match status" value="1"/>
</dbReference>
<evidence type="ECO:0000259" key="1">
    <source>
        <dbReference type="SMART" id="SM00858"/>
    </source>
</evidence>
<organism evidence="2 3">
    <name type="scientific">Stenomitos frigidus AS-A4</name>
    <dbReference type="NCBI Taxonomy" id="2933935"/>
    <lineage>
        <taxon>Bacteria</taxon>
        <taxon>Bacillati</taxon>
        <taxon>Cyanobacteriota</taxon>
        <taxon>Cyanophyceae</taxon>
        <taxon>Leptolyngbyales</taxon>
        <taxon>Leptolyngbyaceae</taxon>
        <taxon>Stenomitos</taxon>
    </lineage>
</organism>
<protein>
    <submittedName>
        <fullName evidence="2">Gfo/Idh/MocA family oxidoreductase</fullName>
    </submittedName>
</protein>
<dbReference type="PANTHER" id="PTHR37850:SF1">
    <property type="entry name" value="SAF DOMAIN PROTEIN"/>
    <property type="match status" value="1"/>
</dbReference>
<keyword evidence="3" id="KW-1185">Reference proteome</keyword>
<reference evidence="2 3" key="1">
    <citation type="submission" date="2022-04" db="EMBL/GenBank/DDBJ databases">
        <title>Positive selection, recombination, and allopatry shape intraspecific diversity of widespread and dominant cyanobacteria.</title>
        <authorList>
            <person name="Wei J."/>
            <person name="Shu W."/>
            <person name="Hu C."/>
        </authorList>
    </citation>
    <scope>NUCLEOTIDE SEQUENCE [LARGE SCALE GENOMIC DNA]</scope>
    <source>
        <strain evidence="2 3">AS-A4</strain>
    </source>
</reference>
<dbReference type="InterPro" id="IPR013974">
    <property type="entry name" value="SAF"/>
</dbReference>
<dbReference type="Proteomes" id="UP001476950">
    <property type="component" value="Unassembled WGS sequence"/>
</dbReference>
<dbReference type="SUPFAM" id="SSF51735">
    <property type="entry name" value="NAD(P)-binding Rossmann-fold domains"/>
    <property type="match status" value="1"/>
</dbReference>
<dbReference type="Pfam" id="PF01408">
    <property type="entry name" value="GFO_IDH_MocA"/>
    <property type="match status" value="1"/>
</dbReference>
<evidence type="ECO:0000313" key="3">
    <source>
        <dbReference type="Proteomes" id="UP001476950"/>
    </source>
</evidence>
<dbReference type="RefSeq" id="WP_190450514.1">
    <property type="nucleotide sequence ID" value="NZ_JAMPLM010000002.1"/>
</dbReference>
<dbReference type="PANTHER" id="PTHR37850">
    <property type="entry name" value="STRU PROTEIN"/>
    <property type="match status" value="1"/>
</dbReference>
<feature type="domain" description="SAF" evidence="1">
    <location>
        <begin position="344"/>
        <end position="409"/>
    </location>
</feature>
<dbReference type="Gene3D" id="3.40.50.720">
    <property type="entry name" value="NAD(P)-binding Rossmann-like Domain"/>
    <property type="match status" value="1"/>
</dbReference>
<evidence type="ECO:0000313" key="2">
    <source>
        <dbReference type="EMBL" id="MEP1057572.1"/>
    </source>
</evidence>
<proteinExistence type="predicted"/>
<sequence>MFIVDTALKARAEAGKPIKVGMIGAGFMGRGIANQIANSVPGMELVAIFNRNLDGAKRAYTEVGIETFQVVNTVADLEASVAQGKYAVTDDAMLLCRAEGIDALIEVTGTIEFGAAVVLEAIAHKKHVVLMNAELDGTIGPILKVYADRAGVVLSACDGDQPGVEINLYRFVKSIGLTPLLCGNIKGLQDPYRNPTTQEGFAKKWGQQAHMVTSFADGSKISFEQAIVANATGMKVAKRGMLGYDFSGHVDEMTSMYDIDQLKSLGGIVDYVVGAKPGPGVFVFGTHDDPKQRHYLNLYKLGEGPLYSFYTPYHLCHFEVPLSVARVVLFHDAVMAPIAAPVVDVITVAKIDLKAGETLDGIGFYMTYGQCENSEVVQAENLLPMGLAEGCRLKRDLPKDRALTYDDVELPPNRLSDKLRAEQNAYFAPTPVLATV</sequence>
<name>A0ABV0KET0_9CYAN</name>
<gene>
    <name evidence="2" type="ORF">NDI38_03920</name>
</gene>
<dbReference type="InterPro" id="IPR048423">
    <property type="entry name" value="DRL_cat"/>
</dbReference>
<accession>A0ABV0KET0</accession>
<dbReference type="InterPro" id="IPR000683">
    <property type="entry name" value="Gfo/Idh/MocA-like_OxRdtase_N"/>
</dbReference>